<comment type="caution">
    <text evidence="2">The sequence shown here is derived from an EMBL/GenBank/DDBJ whole genome shotgun (WGS) entry which is preliminary data.</text>
</comment>
<evidence type="ECO:0000313" key="3">
    <source>
        <dbReference type="Proteomes" id="UP000729402"/>
    </source>
</evidence>
<evidence type="ECO:0000313" key="2">
    <source>
        <dbReference type="EMBL" id="KAG8052747.1"/>
    </source>
</evidence>
<accession>A0A8J5RRF0</accession>
<name>A0A8J5RRF0_ZIZPA</name>
<gene>
    <name evidence="2" type="ORF">GUJ93_ZPchr0001g31261</name>
</gene>
<proteinExistence type="predicted"/>
<dbReference type="EMBL" id="JAAALK010000288">
    <property type="protein sequence ID" value="KAG8052747.1"/>
    <property type="molecule type" value="Genomic_DNA"/>
</dbReference>
<dbReference type="Proteomes" id="UP000729402">
    <property type="component" value="Unassembled WGS sequence"/>
</dbReference>
<organism evidence="2 3">
    <name type="scientific">Zizania palustris</name>
    <name type="common">Northern wild rice</name>
    <dbReference type="NCBI Taxonomy" id="103762"/>
    <lineage>
        <taxon>Eukaryota</taxon>
        <taxon>Viridiplantae</taxon>
        <taxon>Streptophyta</taxon>
        <taxon>Embryophyta</taxon>
        <taxon>Tracheophyta</taxon>
        <taxon>Spermatophyta</taxon>
        <taxon>Magnoliopsida</taxon>
        <taxon>Liliopsida</taxon>
        <taxon>Poales</taxon>
        <taxon>Poaceae</taxon>
        <taxon>BOP clade</taxon>
        <taxon>Oryzoideae</taxon>
        <taxon>Oryzeae</taxon>
        <taxon>Zizaniinae</taxon>
        <taxon>Zizania</taxon>
    </lineage>
</organism>
<keyword evidence="3" id="KW-1185">Reference proteome</keyword>
<sequence length="75" mass="8295">MVAMLATLGEVVEEEKVCEKIIRRIPPCLKQIALAITKLLDVSTLTIANLTGRHKATEETFEEPPSTVQVDGKLY</sequence>
<reference evidence="2" key="1">
    <citation type="journal article" date="2021" name="bioRxiv">
        <title>Whole Genome Assembly and Annotation of Northern Wild Rice, Zizania palustris L., Supports a Whole Genome Duplication in the Zizania Genus.</title>
        <authorList>
            <person name="Haas M."/>
            <person name="Kono T."/>
            <person name="Macchietto M."/>
            <person name="Millas R."/>
            <person name="McGilp L."/>
            <person name="Shao M."/>
            <person name="Duquette J."/>
            <person name="Hirsch C.N."/>
            <person name="Kimball J."/>
        </authorList>
    </citation>
    <scope>NUCLEOTIDE SEQUENCE</scope>
    <source>
        <tissue evidence="2">Fresh leaf tissue</tissue>
    </source>
</reference>
<reference evidence="2" key="2">
    <citation type="submission" date="2021-02" db="EMBL/GenBank/DDBJ databases">
        <authorList>
            <person name="Kimball J.A."/>
            <person name="Haas M.W."/>
            <person name="Macchietto M."/>
            <person name="Kono T."/>
            <person name="Duquette J."/>
            <person name="Shao M."/>
        </authorList>
    </citation>
    <scope>NUCLEOTIDE SEQUENCE</scope>
    <source>
        <tissue evidence="2">Fresh leaf tissue</tissue>
    </source>
</reference>
<evidence type="ECO:0000256" key="1">
    <source>
        <dbReference type="SAM" id="MobiDB-lite"/>
    </source>
</evidence>
<dbReference type="AlphaFoldDB" id="A0A8J5RRF0"/>
<dbReference type="OrthoDB" id="10533997at2759"/>
<feature type="region of interest" description="Disordered" evidence="1">
    <location>
        <begin position="54"/>
        <end position="75"/>
    </location>
</feature>
<protein>
    <submittedName>
        <fullName evidence="2">Uncharacterized protein</fullName>
    </submittedName>
</protein>